<dbReference type="PANTHER" id="PTHR21974">
    <property type="entry name" value="RE15880P"/>
    <property type="match status" value="1"/>
</dbReference>
<dbReference type="GO" id="GO:0005929">
    <property type="term" value="C:cilium"/>
    <property type="evidence" value="ECO:0007669"/>
    <property type="project" value="TreeGrafter"/>
</dbReference>
<dbReference type="EMBL" id="JARGDH010000005">
    <property type="protein sequence ID" value="KAL0268741.1"/>
    <property type="molecule type" value="Genomic_DNA"/>
</dbReference>
<protein>
    <submittedName>
        <fullName evidence="1">Uncharacterized protein</fullName>
    </submittedName>
</protein>
<accession>A0AAW2HFV8</accession>
<organism evidence="1">
    <name type="scientific">Menopon gallinae</name>
    <name type="common">poultry shaft louse</name>
    <dbReference type="NCBI Taxonomy" id="328185"/>
    <lineage>
        <taxon>Eukaryota</taxon>
        <taxon>Metazoa</taxon>
        <taxon>Ecdysozoa</taxon>
        <taxon>Arthropoda</taxon>
        <taxon>Hexapoda</taxon>
        <taxon>Insecta</taxon>
        <taxon>Pterygota</taxon>
        <taxon>Neoptera</taxon>
        <taxon>Paraneoptera</taxon>
        <taxon>Psocodea</taxon>
        <taxon>Troctomorpha</taxon>
        <taxon>Phthiraptera</taxon>
        <taxon>Amblycera</taxon>
        <taxon>Menoponidae</taxon>
        <taxon>Menopon</taxon>
    </lineage>
</organism>
<proteinExistence type="predicted"/>
<gene>
    <name evidence="1" type="ORF">PYX00_010563</name>
</gene>
<name>A0AAW2HFV8_9NEOP</name>
<reference evidence="1" key="1">
    <citation type="journal article" date="2024" name="Gigascience">
        <title>Chromosome-level genome of the poultry shaft louse Menopon gallinae provides insight into the host-switching and adaptive evolution of parasitic lice.</title>
        <authorList>
            <person name="Xu Y."/>
            <person name="Ma L."/>
            <person name="Liu S."/>
            <person name="Liang Y."/>
            <person name="Liu Q."/>
            <person name="He Z."/>
            <person name="Tian L."/>
            <person name="Duan Y."/>
            <person name="Cai W."/>
            <person name="Li H."/>
            <person name="Song F."/>
        </authorList>
    </citation>
    <scope>NUCLEOTIDE SEQUENCE</scope>
    <source>
        <strain evidence="1">Cailab_2023a</strain>
    </source>
</reference>
<dbReference type="AlphaFoldDB" id="A0AAW2HFV8"/>
<sequence>MGCAPSGSAQESSLNVAEEHQDLAQWLDGLLSSNEPDKLLSAYVEIEKNILNEESNSPASALSLSVARQQHLKELIHTASEKRDRNGGLVPQENSFHELFVDLGLNRGTGVAAEHEEFLANVNRRALNMHLLEILARKNAAVEEAIRTASLSINKLQILYEKQDLLLGRIYGHGFGSEKERMLEEEIDTMRNYRDAFSNGAFLWREAAKDVQEAAELLTKGVAAWKSVQMEQSMERKIQTASEARNCIQEAVLLVELSQESMPGVQFPYCTKRELTSISQAVEYIFTDILIEDRYRHALQVYKNFQERAAALWRWITQVLNSTLGKDLTDIDRSILEVSKNLRNERINIICDKLGIENRYSLFGLNPAVNNIRPVISEMSDPNKADIKRKGVGLHTFGRMLEDTSLRSEFERNLAARRDTMWPSRRIEELRMMGFNVP</sequence>
<dbReference type="PANTHER" id="PTHR21974:SF2">
    <property type="entry name" value="RE15880P"/>
    <property type="match status" value="1"/>
</dbReference>
<evidence type="ECO:0000313" key="1">
    <source>
        <dbReference type="EMBL" id="KAL0268741.1"/>
    </source>
</evidence>
<comment type="caution">
    <text evidence="1">The sequence shown here is derived from an EMBL/GenBank/DDBJ whole genome shotgun (WGS) entry which is preliminary data.</text>
</comment>